<reference evidence="1 2" key="1">
    <citation type="submission" date="2018-07" db="EMBL/GenBank/DDBJ databases">
        <title>Halomonas rutogse sp. nov., isolated from Lake TangqianCo on Tibetan Plateau.</title>
        <authorList>
            <person name="Lu H."/>
            <person name="Xing P."/>
            <person name="Wu Q."/>
        </authorList>
    </citation>
    <scope>NUCLEOTIDE SEQUENCE [LARGE SCALE GENOMIC DNA]</scope>
    <source>
        <strain evidence="1 2">TQ8S</strain>
    </source>
</reference>
<gene>
    <name evidence="1" type="ORF">DU506_01230</name>
</gene>
<dbReference type="Proteomes" id="UP000253204">
    <property type="component" value="Unassembled WGS sequence"/>
</dbReference>
<dbReference type="RefSeq" id="WP_114485136.1">
    <property type="nucleotide sequence ID" value="NZ_CBCSHM010000001.1"/>
</dbReference>
<evidence type="ECO:0000313" key="2">
    <source>
        <dbReference type="Proteomes" id="UP000253204"/>
    </source>
</evidence>
<comment type="caution">
    <text evidence="1">The sequence shown here is derived from an EMBL/GenBank/DDBJ whole genome shotgun (WGS) entry which is preliminary data.</text>
</comment>
<accession>A0A368U9B7</accession>
<dbReference type="EMBL" id="QPIJ01000001">
    <property type="protein sequence ID" value="RCV93808.1"/>
    <property type="molecule type" value="Genomic_DNA"/>
</dbReference>
<evidence type="ECO:0000313" key="1">
    <source>
        <dbReference type="EMBL" id="RCV93808.1"/>
    </source>
</evidence>
<name>A0A368U9B7_9GAMM</name>
<proteinExistence type="predicted"/>
<sequence>MPCEESGDTIPSATEAFARIRRDAYIACVQSQRVIFPPENAPGLTLEDVAWFSGVDDYLLERDATNAVCERHQVLSPLSRPGTEETQLPLF</sequence>
<organism evidence="1 2">
    <name type="scientific">Vreelandella rituensis</name>
    <dbReference type="NCBI Taxonomy" id="2282306"/>
    <lineage>
        <taxon>Bacteria</taxon>
        <taxon>Pseudomonadati</taxon>
        <taxon>Pseudomonadota</taxon>
        <taxon>Gammaproteobacteria</taxon>
        <taxon>Oceanospirillales</taxon>
        <taxon>Halomonadaceae</taxon>
        <taxon>Vreelandella</taxon>
    </lineage>
</organism>
<protein>
    <submittedName>
        <fullName evidence="1">Uncharacterized protein</fullName>
    </submittedName>
</protein>
<dbReference type="AlphaFoldDB" id="A0A368U9B7"/>
<keyword evidence="2" id="KW-1185">Reference proteome</keyword>